<dbReference type="PROSITE" id="PS50943">
    <property type="entry name" value="HTH_CROC1"/>
    <property type="match status" value="1"/>
</dbReference>
<reference evidence="3" key="2">
    <citation type="submission" date="2020-09" db="EMBL/GenBank/DDBJ databases">
        <authorList>
            <person name="Sun Q."/>
            <person name="Zhou Y."/>
        </authorList>
    </citation>
    <scope>NUCLEOTIDE SEQUENCE</scope>
    <source>
        <strain evidence="3">CGMCC 1.15178</strain>
    </source>
</reference>
<keyword evidence="1" id="KW-0238">DNA-binding</keyword>
<accession>A0A917DWJ4</accession>
<dbReference type="GO" id="GO:0003700">
    <property type="term" value="F:DNA-binding transcription factor activity"/>
    <property type="evidence" value="ECO:0007669"/>
    <property type="project" value="TreeGrafter"/>
</dbReference>
<sequence>MIGDRIKNLRVKKGYSITELADLAGVSKSYLSYMERNVHNNPSLQMLAKIAAPLETSIEFLLEDRDPPGLQIDDILDEEWKTIIRKAVDEGMSRADLQDSKDLIVLKQWKEHNVDACLHINRYNKTSTFIVLHINYG</sequence>
<dbReference type="Proteomes" id="UP000612456">
    <property type="component" value="Unassembled WGS sequence"/>
</dbReference>
<organism evidence="3 4">
    <name type="scientific">Paenibacillus nasutitermitis</name>
    <dbReference type="NCBI Taxonomy" id="1652958"/>
    <lineage>
        <taxon>Bacteria</taxon>
        <taxon>Bacillati</taxon>
        <taxon>Bacillota</taxon>
        <taxon>Bacilli</taxon>
        <taxon>Bacillales</taxon>
        <taxon>Paenibacillaceae</taxon>
        <taxon>Paenibacillus</taxon>
    </lineage>
</organism>
<dbReference type="GO" id="GO:0005829">
    <property type="term" value="C:cytosol"/>
    <property type="evidence" value="ECO:0007669"/>
    <property type="project" value="TreeGrafter"/>
</dbReference>
<evidence type="ECO:0000259" key="2">
    <source>
        <dbReference type="PROSITE" id="PS50943"/>
    </source>
</evidence>
<dbReference type="InterPro" id="IPR001387">
    <property type="entry name" value="Cro/C1-type_HTH"/>
</dbReference>
<dbReference type="SMART" id="SM00530">
    <property type="entry name" value="HTH_XRE"/>
    <property type="match status" value="1"/>
</dbReference>
<protein>
    <submittedName>
        <fullName evidence="3">HTH-type transcriptional regulator SinR</fullName>
    </submittedName>
</protein>
<evidence type="ECO:0000313" key="3">
    <source>
        <dbReference type="EMBL" id="GGD73401.1"/>
    </source>
</evidence>
<dbReference type="EMBL" id="BMHP01000002">
    <property type="protein sequence ID" value="GGD73401.1"/>
    <property type="molecule type" value="Genomic_DNA"/>
</dbReference>
<dbReference type="GO" id="GO:0003677">
    <property type="term" value="F:DNA binding"/>
    <property type="evidence" value="ECO:0007669"/>
    <property type="project" value="UniProtKB-KW"/>
</dbReference>
<dbReference type="InterPro" id="IPR050807">
    <property type="entry name" value="TransReg_Diox_bact_type"/>
</dbReference>
<evidence type="ECO:0000256" key="1">
    <source>
        <dbReference type="ARBA" id="ARBA00023125"/>
    </source>
</evidence>
<evidence type="ECO:0000313" key="4">
    <source>
        <dbReference type="Proteomes" id="UP000612456"/>
    </source>
</evidence>
<keyword evidence="4" id="KW-1185">Reference proteome</keyword>
<dbReference type="CDD" id="cd00093">
    <property type="entry name" value="HTH_XRE"/>
    <property type="match status" value="1"/>
</dbReference>
<reference evidence="3" key="1">
    <citation type="journal article" date="2014" name="Int. J. Syst. Evol. Microbiol.">
        <title>Complete genome sequence of Corynebacterium casei LMG S-19264T (=DSM 44701T), isolated from a smear-ripened cheese.</title>
        <authorList>
            <consortium name="US DOE Joint Genome Institute (JGI-PGF)"/>
            <person name="Walter F."/>
            <person name="Albersmeier A."/>
            <person name="Kalinowski J."/>
            <person name="Ruckert C."/>
        </authorList>
    </citation>
    <scope>NUCLEOTIDE SEQUENCE</scope>
    <source>
        <strain evidence="3">CGMCC 1.15178</strain>
    </source>
</reference>
<dbReference type="Pfam" id="PF01381">
    <property type="entry name" value="HTH_3"/>
    <property type="match status" value="1"/>
</dbReference>
<proteinExistence type="predicted"/>
<dbReference type="Gene3D" id="1.10.260.40">
    <property type="entry name" value="lambda repressor-like DNA-binding domains"/>
    <property type="match status" value="1"/>
</dbReference>
<dbReference type="InterPro" id="IPR010982">
    <property type="entry name" value="Lambda_DNA-bd_dom_sf"/>
</dbReference>
<dbReference type="PANTHER" id="PTHR46797">
    <property type="entry name" value="HTH-TYPE TRANSCRIPTIONAL REGULATOR"/>
    <property type="match status" value="1"/>
</dbReference>
<feature type="domain" description="HTH cro/C1-type" evidence="2">
    <location>
        <begin position="6"/>
        <end position="61"/>
    </location>
</feature>
<dbReference type="SUPFAM" id="SSF47413">
    <property type="entry name" value="lambda repressor-like DNA-binding domains"/>
    <property type="match status" value="1"/>
</dbReference>
<gene>
    <name evidence="3" type="primary">sinR</name>
    <name evidence="3" type="ORF">GCM10010911_34090</name>
</gene>
<name>A0A917DWJ4_9BACL</name>
<dbReference type="PANTHER" id="PTHR46797:SF13">
    <property type="entry name" value="HTH-TYPE TRANSCRIPTIONAL REGULATOR SINR"/>
    <property type="match status" value="1"/>
</dbReference>
<comment type="caution">
    <text evidence="3">The sequence shown here is derived from an EMBL/GenBank/DDBJ whole genome shotgun (WGS) entry which is preliminary data.</text>
</comment>
<dbReference type="AlphaFoldDB" id="A0A917DWJ4"/>